<organism evidence="1 2">
    <name type="scientific">Pseudomonas taiwanensis SJ9</name>
    <dbReference type="NCBI Taxonomy" id="1388762"/>
    <lineage>
        <taxon>Bacteria</taxon>
        <taxon>Pseudomonadati</taxon>
        <taxon>Pseudomonadota</taxon>
        <taxon>Gammaproteobacteria</taxon>
        <taxon>Pseudomonadales</taxon>
        <taxon>Pseudomonadaceae</taxon>
        <taxon>Pseudomonas</taxon>
    </lineage>
</organism>
<reference evidence="1 2" key="1">
    <citation type="submission" date="2013-10" db="EMBL/GenBank/DDBJ databases">
        <title>Whole Genome Shotgun Sequence of Pseudomonas taiwanensis SJ9.</title>
        <authorList>
            <person name="Hong S.-J."/>
            <person name="Shin J.-H."/>
        </authorList>
    </citation>
    <scope>NUCLEOTIDE SEQUENCE [LARGE SCALE GENOMIC DNA]</scope>
    <source>
        <strain evidence="1 2">SJ9</strain>
    </source>
</reference>
<dbReference type="AlphaFoldDB" id="V7D6U0"/>
<dbReference type="InterPro" id="IPR031325">
    <property type="entry name" value="RHS_repeat"/>
</dbReference>
<evidence type="ECO:0008006" key="3">
    <source>
        <dbReference type="Google" id="ProtNLM"/>
    </source>
</evidence>
<accession>V7D6U0</accession>
<comment type="caution">
    <text evidence="1">The sequence shown here is derived from an EMBL/GenBank/DDBJ whole genome shotgun (WGS) entry which is preliminary data.</text>
</comment>
<evidence type="ECO:0000313" key="1">
    <source>
        <dbReference type="EMBL" id="ESW37215.1"/>
    </source>
</evidence>
<name>V7D6U0_9PSED</name>
<dbReference type="Proteomes" id="UP000018511">
    <property type="component" value="Unassembled WGS sequence"/>
</dbReference>
<evidence type="ECO:0000313" key="2">
    <source>
        <dbReference type="Proteomes" id="UP000018511"/>
    </source>
</evidence>
<protein>
    <recommendedName>
        <fullName evidence="3">YD repeat-containing protein</fullName>
    </recommendedName>
</protein>
<dbReference type="PATRIC" id="fig|1388762.3.peg.4845"/>
<dbReference type="InterPro" id="IPR006530">
    <property type="entry name" value="YD"/>
</dbReference>
<dbReference type="NCBIfam" id="TIGR01643">
    <property type="entry name" value="YD_repeat_2x"/>
    <property type="match status" value="1"/>
</dbReference>
<dbReference type="EMBL" id="AXUP01000450">
    <property type="protein sequence ID" value="ESW37215.1"/>
    <property type="molecule type" value="Genomic_DNA"/>
</dbReference>
<sequence length="39" mass="4606">MRFAQISNWVARLLEETDPLGRKTTYEYHHLTTLVTQVS</sequence>
<gene>
    <name evidence="1" type="ORF">O164_25305</name>
</gene>
<proteinExistence type="predicted"/>
<dbReference type="Pfam" id="PF05593">
    <property type="entry name" value="RHS_repeat"/>
    <property type="match status" value="1"/>
</dbReference>